<evidence type="ECO:0000313" key="1">
    <source>
        <dbReference type="EMBL" id="KAF9065031.1"/>
    </source>
</evidence>
<dbReference type="AlphaFoldDB" id="A0A9P5PGP5"/>
<gene>
    <name evidence="1" type="ORF">BDP27DRAFT_103047</name>
</gene>
<dbReference type="Proteomes" id="UP000772434">
    <property type="component" value="Unassembled WGS sequence"/>
</dbReference>
<dbReference type="EMBL" id="JADNRY010000110">
    <property type="protein sequence ID" value="KAF9065031.1"/>
    <property type="molecule type" value="Genomic_DNA"/>
</dbReference>
<dbReference type="OrthoDB" id="3145912at2759"/>
<reference evidence="1" key="1">
    <citation type="submission" date="2020-11" db="EMBL/GenBank/DDBJ databases">
        <authorList>
            <consortium name="DOE Joint Genome Institute"/>
            <person name="Ahrendt S."/>
            <person name="Riley R."/>
            <person name="Andreopoulos W."/>
            <person name="Labutti K."/>
            <person name="Pangilinan J."/>
            <person name="Ruiz-Duenas F.J."/>
            <person name="Barrasa J.M."/>
            <person name="Sanchez-Garcia M."/>
            <person name="Camarero S."/>
            <person name="Miyauchi S."/>
            <person name="Serrano A."/>
            <person name="Linde D."/>
            <person name="Babiker R."/>
            <person name="Drula E."/>
            <person name="Ayuso-Fernandez I."/>
            <person name="Pacheco R."/>
            <person name="Padilla G."/>
            <person name="Ferreira P."/>
            <person name="Barriuso J."/>
            <person name="Kellner H."/>
            <person name="Castanera R."/>
            <person name="Alfaro M."/>
            <person name="Ramirez L."/>
            <person name="Pisabarro A.G."/>
            <person name="Kuo A."/>
            <person name="Tritt A."/>
            <person name="Lipzen A."/>
            <person name="He G."/>
            <person name="Yan M."/>
            <person name="Ng V."/>
            <person name="Cullen D."/>
            <person name="Martin F."/>
            <person name="Rosso M.-N."/>
            <person name="Henrissat B."/>
            <person name="Hibbett D."/>
            <person name="Martinez A.T."/>
            <person name="Grigoriev I.V."/>
        </authorList>
    </citation>
    <scope>NUCLEOTIDE SEQUENCE</scope>
    <source>
        <strain evidence="1">AH 40177</strain>
    </source>
</reference>
<name>A0A9P5PGP5_9AGAR</name>
<keyword evidence="2" id="KW-1185">Reference proteome</keyword>
<comment type="caution">
    <text evidence="1">The sequence shown here is derived from an EMBL/GenBank/DDBJ whole genome shotgun (WGS) entry which is preliminary data.</text>
</comment>
<sequence length="317" mass="36124">MLCRCARARLLTCNHDQHGSQRPRALELITISRSLHLLVEQALYHCVVLDRQESAEDFRHAIQYSGCRSGWVKTLCITSEVKFSNDLSDLRAIFSMCTNIQTMAIDGWIDCFPLDADLEGLGSSGPRPTKLRYNFGWIQRRDGSHLFGLPLFQNVTHLELWDEENFDNLTGLECLPNLTHLSLIIDGGYPLSPHLENLQQKLSLSDSIVACIIFGNDQDMDRPERIQNACVGFSDPRIVFSFSGYTKYPKRFGNVMWRGILDDPHYIRQWGARARDDEEMDMWEEAEAIRNSPGKPFGLYRVVETSSMTVDPDSTTA</sequence>
<protein>
    <submittedName>
        <fullName evidence="1">Uncharacterized protein</fullName>
    </submittedName>
</protein>
<accession>A0A9P5PGP5</accession>
<proteinExistence type="predicted"/>
<evidence type="ECO:0000313" key="2">
    <source>
        <dbReference type="Proteomes" id="UP000772434"/>
    </source>
</evidence>
<organism evidence="1 2">
    <name type="scientific">Rhodocollybia butyracea</name>
    <dbReference type="NCBI Taxonomy" id="206335"/>
    <lineage>
        <taxon>Eukaryota</taxon>
        <taxon>Fungi</taxon>
        <taxon>Dikarya</taxon>
        <taxon>Basidiomycota</taxon>
        <taxon>Agaricomycotina</taxon>
        <taxon>Agaricomycetes</taxon>
        <taxon>Agaricomycetidae</taxon>
        <taxon>Agaricales</taxon>
        <taxon>Marasmiineae</taxon>
        <taxon>Omphalotaceae</taxon>
        <taxon>Rhodocollybia</taxon>
    </lineage>
</organism>